<name>A0A6A5T2F8_9PLEO</name>
<dbReference type="Proteomes" id="UP000800038">
    <property type="component" value="Unassembled WGS sequence"/>
</dbReference>
<dbReference type="EMBL" id="ML976013">
    <property type="protein sequence ID" value="KAF1944916.1"/>
    <property type="molecule type" value="Genomic_DNA"/>
</dbReference>
<dbReference type="OrthoDB" id="5337308at2759"/>
<evidence type="ECO:0000313" key="1">
    <source>
        <dbReference type="EMBL" id="KAF1944916.1"/>
    </source>
</evidence>
<accession>A0A6A5T2F8</accession>
<keyword evidence="2" id="KW-1185">Reference proteome</keyword>
<sequence>MSPTYMVGLIWGRKLTVDEFLYTPSISDLAWGSWYRTASAANVKNINYLMVAQIENKGTLVLTRQALDTLAPKQSELSVWPGSEFAMGTKPGQALLGSPVGRWVGYFLMQHMNQLGGTKFLSK</sequence>
<evidence type="ECO:0000313" key="2">
    <source>
        <dbReference type="Proteomes" id="UP000800038"/>
    </source>
</evidence>
<protein>
    <submittedName>
        <fullName evidence="1">Uncharacterized protein</fullName>
    </submittedName>
</protein>
<proteinExistence type="predicted"/>
<gene>
    <name evidence="1" type="ORF">EJ02DRAFT_419969</name>
</gene>
<reference evidence="1" key="1">
    <citation type="journal article" date="2020" name="Stud. Mycol.">
        <title>101 Dothideomycetes genomes: a test case for predicting lifestyles and emergence of pathogens.</title>
        <authorList>
            <person name="Haridas S."/>
            <person name="Albert R."/>
            <person name="Binder M."/>
            <person name="Bloem J."/>
            <person name="Labutti K."/>
            <person name="Salamov A."/>
            <person name="Andreopoulos B."/>
            <person name="Baker S."/>
            <person name="Barry K."/>
            <person name="Bills G."/>
            <person name="Bluhm B."/>
            <person name="Cannon C."/>
            <person name="Castanera R."/>
            <person name="Culley D."/>
            <person name="Daum C."/>
            <person name="Ezra D."/>
            <person name="Gonzalez J."/>
            <person name="Henrissat B."/>
            <person name="Kuo A."/>
            <person name="Liang C."/>
            <person name="Lipzen A."/>
            <person name="Lutzoni F."/>
            <person name="Magnuson J."/>
            <person name="Mondo S."/>
            <person name="Nolan M."/>
            <person name="Ohm R."/>
            <person name="Pangilinan J."/>
            <person name="Park H.-J."/>
            <person name="Ramirez L."/>
            <person name="Alfaro M."/>
            <person name="Sun H."/>
            <person name="Tritt A."/>
            <person name="Yoshinaga Y."/>
            <person name="Zwiers L.-H."/>
            <person name="Turgeon B."/>
            <person name="Goodwin S."/>
            <person name="Spatafora J."/>
            <person name="Crous P."/>
            <person name="Grigoriev I."/>
        </authorList>
    </citation>
    <scope>NUCLEOTIDE SEQUENCE</scope>
    <source>
        <strain evidence="1">CBS 161.51</strain>
    </source>
</reference>
<dbReference type="AlphaFoldDB" id="A0A6A5T2F8"/>
<feature type="non-terminal residue" evidence="1">
    <location>
        <position position="123"/>
    </location>
</feature>
<organism evidence="1 2">
    <name type="scientific">Clathrospora elynae</name>
    <dbReference type="NCBI Taxonomy" id="706981"/>
    <lineage>
        <taxon>Eukaryota</taxon>
        <taxon>Fungi</taxon>
        <taxon>Dikarya</taxon>
        <taxon>Ascomycota</taxon>
        <taxon>Pezizomycotina</taxon>
        <taxon>Dothideomycetes</taxon>
        <taxon>Pleosporomycetidae</taxon>
        <taxon>Pleosporales</taxon>
        <taxon>Diademaceae</taxon>
        <taxon>Clathrospora</taxon>
    </lineage>
</organism>